<evidence type="ECO:0008006" key="6">
    <source>
        <dbReference type="Google" id="ProtNLM"/>
    </source>
</evidence>
<dbReference type="AlphaFoldDB" id="A0A917AVL3"/>
<dbReference type="GO" id="GO:0009986">
    <property type="term" value="C:cell surface"/>
    <property type="evidence" value="ECO:0007669"/>
    <property type="project" value="UniProtKB-SubCell"/>
</dbReference>
<dbReference type="GO" id="GO:0030420">
    <property type="term" value="P:establishment of competence for transformation"/>
    <property type="evidence" value="ECO:0007669"/>
    <property type="project" value="UniProtKB-KW"/>
</dbReference>
<dbReference type="EMBL" id="BMFK01000002">
    <property type="protein sequence ID" value="GGE75799.1"/>
    <property type="molecule type" value="Genomic_DNA"/>
</dbReference>
<keyword evidence="3" id="KW-0812">Transmembrane</keyword>
<evidence type="ECO:0000313" key="5">
    <source>
        <dbReference type="Proteomes" id="UP000605259"/>
    </source>
</evidence>
<sequence length="183" mass="20390">MIKRLVKQDGFTLLELLLSFTILMIVLIGFFTFFSNAASFTKKNNEDLQAINLARDVVERTKVSVHAENLIKKHITPKKETSTKTSTISSMTLSQKTIPGLLENKGIGKDVSALLTEIGINQKGIFIDPESDHFQVVWALTSPPLDTPGLMMLTVSIYHKDTALEDKGEAVTETYGYIEIRET</sequence>
<proteinExistence type="predicted"/>
<dbReference type="Pfam" id="PF07963">
    <property type="entry name" value="N_methyl"/>
    <property type="match status" value="1"/>
</dbReference>
<protein>
    <recommendedName>
        <fullName evidence="6">Prepilin-type N-terminal cleavage/methylation domain-containing protein</fullName>
    </recommendedName>
</protein>
<comment type="subcellular location">
    <subcellularLocation>
        <location evidence="1">Cell surface</location>
    </subcellularLocation>
</comment>
<organism evidence="4 5">
    <name type="scientific">Priestia taiwanensis</name>
    <dbReference type="NCBI Taxonomy" id="1347902"/>
    <lineage>
        <taxon>Bacteria</taxon>
        <taxon>Bacillati</taxon>
        <taxon>Bacillota</taxon>
        <taxon>Bacilli</taxon>
        <taxon>Bacillales</taxon>
        <taxon>Bacillaceae</taxon>
        <taxon>Priestia</taxon>
    </lineage>
</organism>
<evidence type="ECO:0000313" key="4">
    <source>
        <dbReference type="EMBL" id="GGE75799.1"/>
    </source>
</evidence>
<keyword evidence="3" id="KW-0472">Membrane</keyword>
<dbReference type="InterPro" id="IPR012902">
    <property type="entry name" value="N_methyl_site"/>
</dbReference>
<reference evidence="4" key="2">
    <citation type="submission" date="2020-09" db="EMBL/GenBank/DDBJ databases">
        <authorList>
            <person name="Sun Q."/>
            <person name="Zhou Y."/>
        </authorList>
    </citation>
    <scope>NUCLEOTIDE SEQUENCE</scope>
    <source>
        <strain evidence="4">CGMCC 1.12698</strain>
    </source>
</reference>
<comment type="caution">
    <text evidence="4">The sequence shown here is derived from an EMBL/GenBank/DDBJ whole genome shotgun (WGS) entry which is preliminary data.</text>
</comment>
<keyword evidence="2" id="KW-0178">Competence</keyword>
<evidence type="ECO:0000256" key="1">
    <source>
        <dbReference type="ARBA" id="ARBA00004241"/>
    </source>
</evidence>
<reference evidence="4" key="1">
    <citation type="journal article" date="2014" name="Int. J. Syst. Evol. Microbiol.">
        <title>Complete genome sequence of Corynebacterium casei LMG S-19264T (=DSM 44701T), isolated from a smear-ripened cheese.</title>
        <authorList>
            <consortium name="US DOE Joint Genome Institute (JGI-PGF)"/>
            <person name="Walter F."/>
            <person name="Albersmeier A."/>
            <person name="Kalinowski J."/>
            <person name="Ruckert C."/>
        </authorList>
    </citation>
    <scope>NUCLEOTIDE SEQUENCE</scope>
    <source>
        <strain evidence="4">CGMCC 1.12698</strain>
    </source>
</reference>
<keyword evidence="5" id="KW-1185">Reference proteome</keyword>
<evidence type="ECO:0000256" key="2">
    <source>
        <dbReference type="ARBA" id="ARBA00023287"/>
    </source>
</evidence>
<dbReference type="RefSeq" id="WP_188389008.1">
    <property type="nucleotide sequence ID" value="NZ_BMFK01000002.1"/>
</dbReference>
<accession>A0A917AVL3</accession>
<keyword evidence="3" id="KW-1133">Transmembrane helix</keyword>
<dbReference type="Proteomes" id="UP000605259">
    <property type="component" value="Unassembled WGS sequence"/>
</dbReference>
<gene>
    <name evidence="4" type="ORF">GCM10007140_26980</name>
</gene>
<feature type="transmembrane region" description="Helical" evidence="3">
    <location>
        <begin position="12"/>
        <end position="34"/>
    </location>
</feature>
<name>A0A917AVL3_9BACI</name>
<evidence type="ECO:0000256" key="3">
    <source>
        <dbReference type="SAM" id="Phobius"/>
    </source>
</evidence>